<sequence>MRDTRSPENAPGSDRRRPAGLREGGPPVIGPTAVPGPGRLRALQRSVGNSAVTALLAHTGRPTTAPLPAVQREVINIPLPGVGRIETDDVDHATLVRYRQALERLLGDTETVVVRNAYERLNDALGTRAPDVVTPGRTTYWYVGPQGRVPLSIAGRLDQVVNRLNPHPHHRNYSAHGGHGSPTSPTGSYVQNHLLEAGFAFHVLPAGPRYLEAVYAPPGAAAGLTRVIMGDDHSVYFTDDHYYIYYRVFAEQGGTHIEFG</sequence>
<comment type="caution">
    <text evidence="4">The sequence shown here is derived from an EMBL/GenBank/DDBJ whole genome shotgun (WGS) entry which is preliminary data.</text>
</comment>
<dbReference type="SUPFAM" id="SSF53933">
    <property type="entry name" value="Microbial ribonucleases"/>
    <property type="match status" value="1"/>
</dbReference>
<evidence type="ECO:0000256" key="1">
    <source>
        <dbReference type="ARBA" id="ARBA00022722"/>
    </source>
</evidence>
<keyword evidence="2" id="KW-0378">Hydrolase</keyword>
<dbReference type="InterPro" id="IPR016191">
    <property type="entry name" value="Ribonuclease/ribotoxin"/>
</dbReference>
<feature type="region of interest" description="Disordered" evidence="3">
    <location>
        <begin position="168"/>
        <end position="187"/>
    </location>
</feature>
<evidence type="ECO:0000313" key="5">
    <source>
        <dbReference type="Proteomes" id="UP000661894"/>
    </source>
</evidence>
<organism evidence="4 5">
    <name type="scientific">Oceanitalea stevensii</name>
    <dbReference type="NCBI Taxonomy" id="2763072"/>
    <lineage>
        <taxon>Bacteria</taxon>
        <taxon>Bacillati</taxon>
        <taxon>Actinomycetota</taxon>
        <taxon>Actinomycetes</taxon>
        <taxon>Micrococcales</taxon>
        <taxon>Bogoriellaceae</taxon>
        <taxon>Georgenia</taxon>
    </lineage>
</organism>
<keyword evidence="5" id="KW-1185">Reference proteome</keyword>
<reference evidence="4 5" key="1">
    <citation type="submission" date="2020-08" db="EMBL/GenBank/DDBJ databases">
        <title>A Genomic Blueprint of the Chicken Gut Microbiome.</title>
        <authorList>
            <person name="Gilroy R."/>
            <person name="Ravi A."/>
            <person name="Getino M."/>
            <person name="Pursley I."/>
            <person name="Horton D.L."/>
            <person name="Alikhan N.-F."/>
            <person name="Baker D."/>
            <person name="Gharbi K."/>
            <person name="Hall N."/>
            <person name="Watson M."/>
            <person name="Adriaenssens E.M."/>
            <person name="Foster-Nyarko E."/>
            <person name="Jarju S."/>
            <person name="Secka A."/>
            <person name="Antonio M."/>
            <person name="Oren A."/>
            <person name="Chaudhuri R."/>
            <person name="La Ragione R.M."/>
            <person name="Hildebrand F."/>
            <person name="Pallen M.J."/>
        </authorList>
    </citation>
    <scope>NUCLEOTIDE SEQUENCE [LARGE SCALE GENOMIC DNA]</scope>
    <source>
        <strain evidence="4 5">Sa1BUA1</strain>
    </source>
</reference>
<keyword evidence="1" id="KW-0540">Nuclease</keyword>
<dbReference type="EMBL" id="JACSPO010000001">
    <property type="protein sequence ID" value="MBD8060810.1"/>
    <property type="molecule type" value="Genomic_DNA"/>
</dbReference>
<protein>
    <submittedName>
        <fullName evidence="4">Uncharacterized protein</fullName>
    </submittedName>
</protein>
<gene>
    <name evidence="4" type="ORF">H9624_00550</name>
</gene>
<dbReference type="Gene3D" id="3.10.450.30">
    <property type="entry name" value="Microbial ribonucleases"/>
    <property type="match status" value="1"/>
</dbReference>
<name>A0ABR8YXQ4_9MICO</name>
<feature type="region of interest" description="Disordered" evidence="3">
    <location>
        <begin position="1"/>
        <end position="35"/>
    </location>
</feature>
<proteinExistence type="predicted"/>
<evidence type="ECO:0000256" key="3">
    <source>
        <dbReference type="SAM" id="MobiDB-lite"/>
    </source>
</evidence>
<dbReference type="RefSeq" id="WP_251837975.1">
    <property type="nucleotide sequence ID" value="NZ_JACSPO010000001.1"/>
</dbReference>
<evidence type="ECO:0000256" key="2">
    <source>
        <dbReference type="ARBA" id="ARBA00022801"/>
    </source>
</evidence>
<accession>A0ABR8YXQ4</accession>
<dbReference type="Proteomes" id="UP000661894">
    <property type="component" value="Unassembled WGS sequence"/>
</dbReference>
<evidence type="ECO:0000313" key="4">
    <source>
        <dbReference type="EMBL" id="MBD8060810.1"/>
    </source>
</evidence>